<dbReference type="NCBIfam" id="TIGR00531">
    <property type="entry name" value="BCCP"/>
    <property type="match status" value="1"/>
</dbReference>
<feature type="region of interest" description="Disordered" evidence="1">
    <location>
        <begin position="38"/>
        <end position="58"/>
    </location>
</feature>
<dbReference type="InterPro" id="IPR000089">
    <property type="entry name" value="Biotin_lipoyl"/>
</dbReference>
<proteinExistence type="predicted"/>
<evidence type="ECO:0000313" key="3">
    <source>
        <dbReference type="EMBL" id="SUZ78206.1"/>
    </source>
</evidence>
<dbReference type="AlphaFoldDB" id="A0A381QFY0"/>
<organism evidence="3">
    <name type="scientific">marine metagenome</name>
    <dbReference type="NCBI Taxonomy" id="408172"/>
    <lineage>
        <taxon>unclassified sequences</taxon>
        <taxon>metagenomes</taxon>
        <taxon>ecological metagenomes</taxon>
    </lineage>
</organism>
<dbReference type="EMBL" id="UINC01001344">
    <property type="protein sequence ID" value="SUZ78206.1"/>
    <property type="molecule type" value="Genomic_DNA"/>
</dbReference>
<sequence>MLENNIKNLIKILEDSKVDELEISTFWGKQKIKIRKKSVQSSENNIEPTHPDSSPPIINAPDTNSEIPTAIEIEKVAVNSEEPSVSASTEENTVIIKAPLVGTYYQSSKPDTPPFISEGDIIKTGQVICIIEAMKIFNEIESEISGKVVNILIKDGTPVEYDQDLIVISPE</sequence>
<dbReference type="GO" id="GO:0009317">
    <property type="term" value="C:acetyl-CoA carboxylase complex"/>
    <property type="evidence" value="ECO:0007669"/>
    <property type="project" value="InterPro"/>
</dbReference>
<dbReference type="PANTHER" id="PTHR47597:SF1">
    <property type="entry name" value="IS A MEMBER OF THE PF|00364 BIOTIN-REQUIRING ENZYMES FAMILY-RELATED"/>
    <property type="match status" value="1"/>
</dbReference>
<dbReference type="GO" id="GO:0006633">
    <property type="term" value="P:fatty acid biosynthetic process"/>
    <property type="evidence" value="ECO:0007669"/>
    <property type="project" value="InterPro"/>
</dbReference>
<dbReference type="InterPro" id="IPR053217">
    <property type="entry name" value="ACC_Biotin_Carrier"/>
</dbReference>
<dbReference type="InterPro" id="IPR001249">
    <property type="entry name" value="AcCoA_biotinCC"/>
</dbReference>
<dbReference type="Pfam" id="PF00364">
    <property type="entry name" value="Biotin_lipoyl"/>
    <property type="match status" value="1"/>
</dbReference>
<dbReference type="PROSITE" id="PS50968">
    <property type="entry name" value="BIOTINYL_LIPOYL"/>
    <property type="match status" value="1"/>
</dbReference>
<dbReference type="PRINTS" id="PR01071">
    <property type="entry name" value="ACOABIOTINCC"/>
</dbReference>
<protein>
    <recommendedName>
        <fullName evidence="2">Lipoyl-binding domain-containing protein</fullName>
    </recommendedName>
</protein>
<dbReference type="Gene3D" id="2.40.50.100">
    <property type="match status" value="1"/>
</dbReference>
<dbReference type="InterPro" id="IPR011053">
    <property type="entry name" value="Single_hybrid_motif"/>
</dbReference>
<name>A0A381QFY0_9ZZZZ</name>
<dbReference type="CDD" id="cd06850">
    <property type="entry name" value="biotinyl_domain"/>
    <property type="match status" value="1"/>
</dbReference>
<gene>
    <name evidence="3" type="ORF">METZ01_LOCUS31060</name>
</gene>
<reference evidence="3" key="1">
    <citation type="submission" date="2018-05" db="EMBL/GenBank/DDBJ databases">
        <authorList>
            <person name="Lanie J.A."/>
            <person name="Ng W.-L."/>
            <person name="Kazmierczak K.M."/>
            <person name="Andrzejewski T.M."/>
            <person name="Davidsen T.M."/>
            <person name="Wayne K.J."/>
            <person name="Tettelin H."/>
            <person name="Glass J.I."/>
            <person name="Rusch D."/>
            <person name="Podicherti R."/>
            <person name="Tsui H.-C.T."/>
            <person name="Winkler M.E."/>
        </authorList>
    </citation>
    <scope>NUCLEOTIDE SEQUENCE</scope>
</reference>
<accession>A0A381QFY0</accession>
<evidence type="ECO:0000256" key="1">
    <source>
        <dbReference type="SAM" id="MobiDB-lite"/>
    </source>
</evidence>
<dbReference type="PANTHER" id="PTHR47597">
    <property type="entry name" value="IS A MEMBER OF THE PF|00364 BIOTIN-REQUIRING ENZYMES FAMILY-RELATED"/>
    <property type="match status" value="1"/>
</dbReference>
<evidence type="ECO:0000259" key="2">
    <source>
        <dbReference type="PROSITE" id="PS50968"/>
    </source>
</evidence>
<feature type="domain" description="Lipoyl-binding" evidence="2">
    <location>
        <begin position="93"/>
        <end position="169"/>
    </location>
</feature>
<dbReference type="SUPFAM" id="SSF51230">
    <property type="entry name" value="Single hybrid motif"/>
    <property type="match status" value="1"/>
</dbReference>
<dbReference type="GO" id="GO:0003989">
    <property type="term" value="F:acetyl-CoA carboxylase activity"/>
    <property type="evidence" value="ECO:0007669"/>
    <property type="project" value="InterPro"/>
</dbReference>